<dbReference type="GO" id="GO:0015288">
    <property type="term" value="F:porin activity"/>
    <property type="evidence" value="ECO:0007669"/>
    <property type="project" value="TreeGrafter"/>
</dbReference>
<keyword evidence="2" id="KW-0813">Transport</keyword>
<dbReference type="STRING" id="390235.PputW619_1987"/>
<feature type="signal peptide" evidence="4">
    <location>
        <begin position="1"/>
        <end position="36"/>
    </location>
</feature>
<dbReference type="AlphaFoldDB" id="B1J6Z0"/>
<evidence type="ECO:0000256" key="1">
    <source>
        <dbReference type="ARBA" id="ARBA00009075"/>
    </source>
</evidence>
<keyword evidence="3 4" id="KW-0732">Signal</keyword>
<proteinExistence type="inferred from homology"/>
<dbReference type="KEGG" id="ppw:PputW619_1987"/>
<dbReference type="Gene3D" id="2.40.160.10">
    <property type="entry name" value="Porin"/>
    <property type="match status" value="1"/>
</dbReference>
<evidence type="ECO:0000256" key="3">
    <source>
        <dbReference type="ARBA" id="ARBA00022729"/>
    </source>
</evidence>
<evidence type="ECO:0000256" key="2">
    <source>
        <dbReference type="ARBA" id="ARBA00022448"/>
    </source>
</evidence>
<protein>
    <submittedName>
        <fullName evidence="5">Outer membrane porin</fullName>
    </submittedName>
</protein>
<sequence precursor="true">MPATTNKNNQRYFFMLSTYKGLLMATVVPFACSSMASGFINDSKGSLTLENYYFDRDYREGPGQSQTQEWAQGLVLDMRSGFTEGPVGFGVDALGQLGFKLDSGPGRSGIGLLSVDAETGEPGESYGKFDVLGKARLSKTQFELGTKQVLAPVARGMNVRLFPPLMRGAFLTSREIDDLTLQVTRIDAIKLRNSTNHEPMSISSPYRRFNGSATSDQFDILGVDYQWNAGLATSYYHATLQDLYRQDYISLLHTWALPQAKLVSDLRYFISREDGAGEAGPVDNRTFSSMFTLSTQGHSIGLGYMALSGATAMPYVAGTSPYVNTGGSQVSEFVNPGEKTWQFRYDYDFVALGVPGLKFMWRYMDGRQLKLPIAKFEAEESERDVELSYVIQSGSLRNLGIRLRNADYRADFTREIDETRVQIDYTLALW</sequence>
<feature type="chain" id="PRO_5002766024" evidence="4">
    <location>
        <begin position="37"/>
        <end position="430"/>
    </location>
</feature>
<gene>
    <name evidence="5" type="ordered locus">PputW619_1987</name>
</gene>
<dbReference type="PANTHER" id="PTHR34596:SF2">
    <property type="entry name" value="CHITOPORIN"/>
    <property type="match status" value="1"/>
</dbReference>
<dbReference type="PANTHER" id="PTHR34596">
    <property type="entry name" value="CHITOPORIN"/>
    <property type="match status" value="1"/>
</dbReference>
<dbReference type="InterPro" id="IPR005318">
    <property type="entry name" value="OM_porin_bac"/>
</dbReference>
<dbReference type="EMBL" id="CP000949">
    <property type="protein sequence ID" value="ACA72488.1"/>
    <property type="molecule type" value="Genomic_DNA"/>
</dbReference>
<reference evidence="5" key="1">
    <citation type="submission" date="2008-02" db="EMBL/GenBank/DDBJ databases">
        <title>Complete sequence of Psuedomonas putida W619.</title>
        <authorList>
            <consortium name="US DOE Joint Genome Institute"/>
            <person name="Copeland A."/>
            <person name="Lucas S."/>
            <person name="Lapidus A."/>
            <person name="Barry K."/>
            <person name="Detter J.C."/>
            <person name="Glavina del Rio T."/>
            <person name="Dalin E."/>
            <person name="Tice H."/>
            <person name="Pitluck S."/>
            <person name="Chain P."/>
            <person name="Malfatti S."/>
            <person name="Shin M."/>
            <person name="Vergez L."/>
            <person name="Schmutz J."/>
            <person name="Larimer F."/>
            <person name="Land M."/>
            <person name="Hauser L."/>
            <person name="Kyrpides N."/>
            <person name="Kim E."/>
            <person name="Taghavi S."/>
            <person name="Vangronsveld D."/>
            <person name="van der Lelie D."/>
            <person name="Richardson P."/>
        </authorList>
    </citation>
    <scope>NUCLEOTIDE SEQUENCE</scope>
    <source>
        <strain evidence="5">W619</strain>
    </source>
</reference>
<evidence type="ECO:0000313" key="5">
    <source>
        <dbReference type="EMBL" id="ACA72488.1"/>
    </source>
</evidence>
<evidence type="ECO:0000256" key="4">
    <source>
        <dbReference type="SAM" id="SignalP"/>
    </source>
</evidence>
<dbReference type="InterPro" id="IPR023614">
    <property type="entry name" value="Porin_dom_sf"/>
</dbReference>
<organism evidence="5">
    <name type="scientific">Pseudomonas putida (strain W619)</name>
    <dbReference type="NCBI Taxonomy" id="390235"/>
    <lineage>
        <taxon>Bacteria</taxon>
        <taxon>Pseudomonadati</taxon>
        <taxon>Pseudomonadota</taxon>
        <taxon>Gammaproteobacteria</taxon>
        <taxon>Pseudomonadales</taxon>
        <taxon>Pseudomonadaceae</taxon>
        <taxon>Pseudomonas</taxon>
    </lineage>
</organism>
<comment type="similarity">
    <text evidence="1">Belongs to the outer membrane porin (Opr) (TC 1.B.25) family.</text>
</comment>
<accession>B1J6Z0</accession>
<name>B1J6Z0_PSEPW</name>
<dbReference type="Pfam" id="PF03573">
    <property type="entry name" value="OprD"/>
    <property type="match status" value="1"/>
</dbReference>
<dbReference type="GO" id="GO:0016020">
    <property type="term" value="C:membrane"/>
    <property type="evidence" value="ECO:0007669"/>
    <property type="project" value="InterPro"/>
</dbReference>
<dbReference type="HOGENOM" id="CLU_042378_2_1_6"/>